<dbReference type="OMA" id="FTGTCQT"/>
<dbReference type="AlphaFoldDB" id="A0A0U1LPB9"/>
<evidence type="ECO:0000313" key="2">
    <source>
        <dbReference type="EMBL" id="CRG85090.1"/>
    </source>
</evidence>
<dbReference type="Proteomes" id="UP000054383">
    <property type="component" value="Unassembled WGS sequence"/>
</dbReference>
<proteinExistence type="predicted"/>
<dbReference type="OrthoDB" id="3161828at2759"/>
<dbReference type="EMBL" id="CVMT01000002">
    <property type="protein sequence ID" value="CRG85090.1"/>
    <property type="molecule type" value="Genomic_DNA"/>
</dbReference>
<feature type="chain" id="PRO_5006711130" evidence="1">
    <location>
        <begin position="20"/>
        <end position="111"/>
    </location>
</feature>
<feature type="signal peptide" evidence="1">
    <location>
        <begin position="1"/>
        <end position="19"/>
    </location>
</feature>
<gene>
    <name evidence="2" type="ORF">PISL3812_02226</name>
</gene>
<organism evidence="2 3">
    <name type="scientific">Talaromyces islandicus</name>
    <name type="common">Penicillium islandicum</name>
    <dbReference type="NCBI Taxonomy" id="28573"/>
    <lineage>
        <taxon>Eukaryota</taxon>
        <taxon>Fungi</taxon>
        <taxon>Dikarya</taxon>
        <taxon>Ascomycota</taxon>
        <taxon>Pezizomycotina</taxon>
        <taxon>Eurotiomycetes</taxon>
        <taxon>Eurotiomycetidae</taxon>
        <taxon>Eurotiales</taxon>
        <taxon>Trichocomaceae</taxon>
        <taxon>Talaromyces</taxon>
        <taxon>Talaromyces sect. Islandici</taxon>
    </lineage>
</organism>
<evidence type="ECO:0000256" key="1">
    <source>
        <dbReference type="SAM" id="SignalP"/>
    </source>
</evidence>
<evidence type="ECO:0000313" key="3">
    <source>
        <dbReference type="Proteomes" id="UP000054383"/>
    </source>
</evidence>
<name>A0A0U1LPB9_TALIS</name>
<sequence>MTNMITTFLVLCLCALVRGQAPMSVYGCSGTDFTGTCQTFTCPFNGCCQLPSFFQTDLVSVKSTGSYSFRLFTAAGCGYSCNDNDNGSLQVDDQGWGNIGAAAYACIDGPY</sequence>
<keyword evidence="1" id="KW-0732">Signal</keyword>
<accession>A0A0U1LPB9</accession>
<reference evidence="2 3" key="1">
    <citation type="submission" date="2015-04" db="EMBL/GenBank/DDBJ databases">
        <authorList>
            <person name="Syromyatnikov M.Y."/>
            <person name="Popov V.N."/>
        </authorList>
    </citation>
    <scope>NUCLEOTIDE SEQUENCE [LARGE SCALE GENOMIC DNA]</scope>
    <source>
        <strain evidence="2">WF-38-12</strain>
    </source>
</reference>
<protein>
    <submittedName>
        <fullName evidence="2">Uncharacterized protein</fullName>
    </submittedName>
</protein>
<keyword evidence="3" id="KW-1185">Reference proteome</keyword>